<dbReference type="KEGG" id="mes:Meso_3741"/>
<dbReference type="EMBL" id="CP000390">
    <property type="protein sequence ID" value="ABG65109.1"/>
    <property type="molecule type" value="Genomic_DNA"/>
</dbReference>
<evidence type="ECO:0000256" key="4">
    <source>
        <dbReference type="ARBA" id="ARBA00023163"/>
    </source>
</evidence>
<dbReference type="GO" id="GO:0003677">
    <property type="term" value="F:DNA binding"/>
    <property type="evidence" value="ECO:0007669"/>
    <property type="project" value="UniProtKB-KW"/>
</dbReference>
<dbReference type="Pfam" id="PF03466">
    <property type="entry name" value="LysR_substrate"/>
    <property type="match status" value="1"/>
</dbReference>
<dbReference type="HOGENOM" id="CLU_039613_16_2_5"/>
<comment type="similarity">
    <text evidence="1">Belongs to the LysR transcriptional regulatory family.</text>
</comment>
<accession>Q11BW6</accession>
<dbReference type="SUPFAM" id="SSF53850">
    <property type="entry name" value="Periplasmic binding protein-like II"/>
    <property type="match status" value="1"/>
</dbReference>
<dbReference type="PROSITE" id="PS50931">
    <property type="entry name" value="HTH_LYSR"/>
    <property type="match status" value="1"/>
</dbReference>
<evidence type="ECO:0000313" key="6">
    <source>
        <dbReference type="EMBL" id="ABG65109.1"/>
    </source>
</evidence>
<dbReference type="eggNOG" id="COG0583">
    <property type="taxonomic scope" value="Bacteria"/>
</dbReference>
<dbReference type="PANTHER" id="PTHR30537:SF5">
    <property type="entry name" value="HTH-TYPE TRANSCRIPTIONAL ACTIVATOR TTDR-RELATED"/>
    <property type="match status" value="1"/>
</dbReference>
<keyword evidence="3" id="KW-0238">DNA-binding</keyword>
<evidence type="ECO:0000259" key="5">
    <source>
        <dbReference type="PROSITE" id="PS50931"/>
    </source>
</evidence>
<dbReference type="PANTHER" id="PTHR30537">
    <property type="entry name" value="HTH-TYPE TRANSCRIPTIONAL REGULATOR"/>
    <property type="match status" value="1"/>
</dbReference>
<reference evidence="6" key="1">
    <citation type="submission" date="2006-06" db="EMBL/GenBank/DDBJ databases">
        <title>Complete sequence of chromosome of Chelativorans sp. BNC1.</title>
        <authorList>
            <consortium name="US DOE Joint Genome Institute"/>
            <person name="Copeland A."/>
            <person name="Lucas S."/>
            <person name="Lapidus A."/>
            <person name="Barry K."/>
            <person name="Detter J.C."/>
            <person name="Glavina del Rio T."/>
            <person name="Hammon N."/>
            <person name="Israni S."/>
            <person name="Dalin E."/>
            <person name="Tice H."/>
            <person name="Pitluck S."/>
            <person name="Chertkov O."/>
            <person name="Brettin T."/>
            <person name="Bruce D."/>
            <person name="Han C."/>
            <person name="Tapia R."/>
            <person name="Gilna P."/>
            <person name="Schmutz J."/>
            <person name="Larimer F."/>
            <person name="Land M."/>
            <person name="Hauser L."/>
            <person name="Kyrpides N."/>
            <person name="Mikhailova N."/>
            <person name="Richardson P."/>
        </authorList>
    </citation>
    <scope>NUCLEOTIDE SEQUENCE</scope>
    <source>
        <strain evidence="6">BNC1</strain>
    </source>
</reference>
<protein>
    <submittedName>
        <fullName evidence="6">Transcriptional regulator, LysR family</fullName>
    </submittedName>
</protein>
<dbReference type="GO" id="GO:0003700">
    <property type="term" value="F:DNA-binding transcription factor activity"/>
    <property type="evidence" value="ECO:0007669"/>
    <property type="project" value="InterPro"/>
</dbReference>
<dbReference type="InterPro" id="IPR005119">
    <property type="entry name" value="LysR_subst-bd"/>
</dbReference>
<dbReference type="Gene3D" id="1.10.10.10">
    <property type="entry name" value="Winged helix-like DNA-binding domain superfamily/Winged helix DNA-binding domain"/>
    <property type="match status" value="1"/>
</dbReference>
<dbReference type="Pfam" id="PF00126">
    <property type="entry name" value="HTH_1"/>
    <property type="match status" value="1"/>
</dbReference>
<feature type="domain" description="HTH lysR-type" evidence="5">
    <location>
        <begin position="1"/>
        <end position="32"/>
    </location>
</feature>
<dbReference type="STRING" id="266779.Meso_3741"/>
<dbReference type="Gene3D" id="3.40.190.290">
    <property type="match status" value="1"/>
</dbReference>
<evidence type="ECO:0000256" key="3">
    <source>
        <dbReference type="ARBA" id="ARBA00023125"/>
    </source>
</evidence>
<gene>
    <name evidence="6" type="ordered locus">Meso_3741</name>
</gene>
<dbReference type="InterPro" id="IPR036388">
    <property type="entry name" value="WH-like_DNA-bd_sf"/>
</dbReference>
<dbReference type="CDD" id="cd08422">
    <property type="entry name" value="PBP2_CrgA_like"/>
    <property type="match status" value="1"/>
</dbReference>
<dbReference type="InterPro" id="IPR036390">
    <property type="entry name" value="WH_DNA-bd_sf"/>
</dbReference>
<dbReference type="AlphaFoldDB" id="Q11BW6"/>
<proteinExistence type="inferred from homology"/>
<dbReference type="InterPro" id="IPR000847">
    <property type="entry name" value="LysR_HTH_N"/>
</dbReference>
<organism evidence="6">
    <name type="scientific">Chelativorans sp. (strain BNC1)</name>
    <dbReference type="NCBI Taxonomy" id="266779"/>
    <lineage>
        <taxon>Bacteria</taxon>
        <taxon>Pseudomonadati</taxon>
        <taxon>Pseudomonadota</taxon>
        <taxon>Alphaproteobacteria</taxon>
        <taxon>Hyphomicrobiales</taxon>
        <taxon>Phyllobacteriaceae</taxon>
        <taxon>Chelativorans</taxon>
    </lineage>
</organism>
<keyword evidence="2" id="KW-0805">Transcription regulation</keyword>
<sequence length="285" mass="31351">MAPASVSRYVNALEDRLGTRLLNRTSRSLTLTEAGEAYLATAASVIEQLAAAETRVAELGKTPSGTLRVHSRIFVGSQFIVPYVPQFLKRYPDINLVLMLSNEEINLAESNVDLDIRLGKLNDSDLIVSKLAETERCVVASPKYLDAAPTITSPADLSQHSCLVYTKHIGSSVWSFINKDGLRSDVRVSGRYTTDYGPSLKTLAVAGFGLALLPEWSVFEDVAAGRLVRLFADHRVSHIGYDFDNGVYCVWQRDRHQALKTRLFIDHLKSCFSQSAGGPLNVYAA</sequence>
<keyword evidence="4" id="KW-0804">Transcription</keyword>
<name>Q11BW6_CHESB</name>
<dbReference type="InterPro" id="IPR058163">
    <property type="entry name" value="LysR-type_TF_proteobact-type"/>
</dbReference>
<evidence type="ECO:0000256" key="1">
    <source>
        <dbReference type="ARBA" id="ARBA00009437"/>
    </source>
</evidence>
<dbReference type="SUPFAM" id="SSF46785">
    <property type="entry name" value="Winged helix' DNA-binding domain"/>
    <property type="match status" value="1"/>
</dbReference>
<evidence type="ECO:0000256" key="2">
    <source>
        <dbReference type="ARBA" id="ARBA00023015"/>
    </source>
</evidence>